<name>D6Y378_THEBD</name>
<evidence type="ECO:0000256" key="1">
    <source>
        <dbReference type="SAM" id="MobiDB-lite"/>
    </source>
</evidence>
<organism evidence="2 3">
    <name type="scientific">Thermobispora bispora (strain ATCC 19993 / DSM 43833 / CBS 139.67 / JCM 10125 / KCTC 9307 / NBRC 14880 / R51)</name>
    <dbReference type="NCBI Taxonomy" id="469371"/>
    <lineage>
        <taxon>Bacteria</taxon>
        <taxon>Bacillati</taxon>
        <taxon>Actinomycetota</taxon>
        <taxon>Actinomycetes</taxon>
        <taxon>Streptosporangiales</taxon>
        <taxon>Streptosporangiaceae</taxon>
        <taxon>Thermobispora</taxon>
    </lineage>
</organism>
<gene>
    <name evidence="2" type="ordered locus">Tbis_2243</name>
</gene>
<dbReference type="HOGENOM" id="CLU_2169872_0_0_11"/>
<accession>D6Y378</accession>
<sequence>MRTPRAVRARGAAPDGGAIGGGGAGAGPYAPAMAGTYPAEAAGPERMAASSPGARTSPARSVGRRRWVMICDACKERRHQDCRGGTWCDCQHRRLDDRRPEPAENWRHQG</sequence>
<evidence type="ECO:0000313" key="3">
    <source>
        <dbReference type="Proteomes" id="UP000006640"/>
    </source>
</evidence>
<keyword evidence="3" id="KW-1185">Reference proteome</keyword>
<dbReference type="KEGG" id="tbi:Tbis_2243"/>
<protein>
    <submittedName>
        <fullName evidence="2">Uncharacterized protein</fullName>
    </submittedName>
</protein>
<feature type="region of interest" description="Disordered" evidence="1">
    <location>
        <begin position="1"/>
        <end position="27"/>
    </location>
</feature>
<dbReference type="EMBL" id="CP001874">
    <property type="protein sequence ID" value="ADG88953.1"/>
    <property type="molecule type" value="Genomic_DNA"/>
</dbReference>
<proteinExistence type="predicted"/>
<feature type="compositionally biased region" description="Gly residues" evidence="1">
    <location>
        <begin position="17"/>
        <end position="26"/>
    </location>
</feature>
<dbReference type="AlphaFoldDB" id="D6Y378"/>
<dbReference type="Proteomes" id="UP000006640">
    <property type="component" value="Chromosome"/>
</dbReference>
<reference evidence="2 3" key="1">
    <citation type="submission" date="2010-01" db="EMBL/GenBank/DDBJ databases">
        <title>The complete genome of Thermobispora bispora DSM 43833.</title>
        <authorList>
            <consortium name="US DOE Joint Genome Institute (JGI-PGF)"/>
            <person name="Lucas S."/>
            <person name="Copeland A."/>
            <person name="Lapidus A."/>
            <person name="Glavina del Rio T."/>
            <person name="Dalin E."/>
            <person name="Tice H."/>
            <person name="Bruce D."/>
            <person name="Goodwin L."/>
            <person name="Pitluck S."/>
            <person name="Kyrpides N."/>
            <person name="Mavromatis K."/>
            <person name="Ivanova N."/>
            <person name="Mikhailova N."/>
            <person name="Chertkov O."/>
            <person name="Brettin T."/>
            <person name="Detter J.C."/>
            <person name="Han C."/>
            <person name="Larimer F."/>
            <person name="Land M."/>
            <person name="Hauser L."/>
            <person name="Markowitz V."/>
            <person name="Cheng J.-F."/>
            <person name="Hugenholtz P."/>
            <person name="Woyke T."/>
            <person name="Wu D."/>
            <person name="Jando M."/>
            <person name="Schneider S."/>
            <person name="Klenk H.-P."/>
            <person name="Eisen J.A."/>
        </authorList>
    </citation>
    <scope>NUCLEOTIDE SEQUENCE [LARGE SCALE GENOMIC DNA]</scope>
    <source>
        <strain evidence="3">ATCC 19993 / DSM 43833 / CBS 139.67 / JCM 10125 / KCTC 9307 / NBRC 14880 / R51</strain>
    </source>
</reference>
<evidence type="ECO:0000313" key="2">
    <source>
        <dbReference type="EMBL" id="ADG88953.1"/>
    </source>
</evidence>